<keyword evidence="3" id="KW-0378">Hydrolase</keyword>
<dbReference type="InterPro" id="IPR006103">
    <property type="entry name" value="Glyco_hydro_2_cat"/>
</dbReference>
<gene>
    <name evidence="3" type="ORF">ANCDUO_23482</name>
</gene>
<evidence type="ECO:0000313" key="3">
    <source>
        <dbReference type="EMBL" id="KIH46466.1"/>
    </source>
</evidence>
<name>A0A0C2FNN5_9BILA</name>
<protein>
    <submittedName>
        <fullName evidence="3">Glycosyl hydrolase family 2, TIM barrel domain protein</fullName>
    </submittedName>
</protein>
<evidence type="ECO:0000313" key="4">
    <source>
        <dbReference type="Proteomes" id="UP000054047"/>
    </source>
</evidence>
<comment type="similarity">
    <text evidence="1">Belongs to the glycosyl hydrolase 2 family.</text>
</comment>
<dbReference type="OrthoDB" id="408532at2759"/>
<evidence type="ECO:0000259" key="2">
    <source>
        <dbReference type="Pfam" id="PF02836"/>
    </source>
</evidence>
<dbReference type="PANTHER" id="PTHR10066:SF67">
    <property type="entry name" value="BETA-GLUCURONIDASE"/>
    <property type="match status" value="1"/>
</dbReference>
<dbReference type="InterPro" id="IPR006101">
    <property type="entry name" value="Glyco_hydro_2"/>
</dbReference>
<accession>A0A0C2FNN5</accession>
<feature type="domain" description="Glycoside hydrolase family 2 catalytic" evidence="2">
    <location>
        <begin position="194"/>
        <end position="330"/>
    </location>
</feature>
<dbReference type="GO" id="GO:0005615">
    <property type="term" value="C:extracellular space"/>
    <property type="evidence" value="ECO:0007669"/>
    <property type="project" value="TreeGrafter"/>
</dbReference>
<dbReference type="Pfam" id="PF02836">
    <property type="entry name" value="Glyco_hydro_2_C"/>
    <property type="match status" value="2"/>
</dbReference>
<dbReference type="GO" id="GO:0030246">
    <property type="term" value="F:carbohydrate binding"/>
    <property type="evidence" value="ECO:0007669"/>
    <property type="project" value="TreeGrafter"/>
</dbReference>
<dbReference type="PRINTS" id="PR00132">
    <property type="entry name" value="GLHYDRLASE2"/>
</dbReference>
<evidence type="ECO:0000256" key="1">
    <source>
        <dbReference type="ARBA" id="ARBA00007401"/>
    </source>
</evidence>
<dbReference type="PANTHER" id="PTHR10066">
    <property type="entry name" value="BETA-GLUCURONIDASE"/>
    <property type="match status" value="1"/>
</dbReference>
<dbReference type="GO" id="GO:0019391">
    <property type="term" value="P:glucuronoside catabolic process"/>
    <property type="evidence" value="ECO:0007669"/>
    <property type="project" value="TreeGrafter"/>
</dbReference>
<dbReference type="EMBL" id="KN769189">
    <property type="protein sequence ID" value="KIH46466.1"/>
    <property type="molecule type" value="Genomic_DNA"/>
</dbReference>
<dbReference type="InterPro" id="IPR017853">
    <property type="entry name" value="GH"/>
</dbReference>
<dbReference type="AlphaFoldDB" id="A0A0C2FNN5"/>
<feature type="domain" description="Glycoside hydrolase family 2 catalytic" evidence="2">
    <location>
        <begin position="52"/>
        <end position="134"/>
    </location>
</feature>
<sequence length="336" mass="39069">MWGESLKRRSQPNSCFLNLRLVFFQVELIVPLEQLRLDVYRQKFGFRTVGWTKNQLLINDKPFYCLGFGMHEDFEIHGRGYNPVVMTKDLNLLEWIGGNCYRTTHYPYAEERMAENDRRGIAVVVETPAVGLKWGVLKGQQYSAYENIGGAHRKGQVPSFGYHVEPGKRAKNREEGIQDLFQVRRITKLINSSRTLVDYAHALDKTRPVTTVYGPTSFDNEQTADLMDVICVNRYYGWYIDMGQLDWINQSVYWDIAQWSEKYKRPILVTEYGADSLPGLNQEPSVDFSEQYQNDLIVRTHHAFDALRKDHRLAGEMIWNFADFMTGMSKEHSNLV</sequence>
<dbReference type="GO" id="GO:0004566">
    <property type="term" value="F:beta-glucuronidase activity"/>
    <property type="evidence" value="ECO:0007669"/>
    <property type="project" value="TreeGrafter"/>
</dbReference>
<dbReference type="Gene3D" id="3.20.20.80">
    <property type="entry name" value="Glycosidases"/>
    <property type="match status" value="2"/>
</dbReference>
<dbReference type="Proteomes" id="UP000054047">
    <property type="component" value="Unassembled WGS sequence"/>
</dbReference>
<dbReference type="SUPFAM" id="SSF51445">
    <property type="entry name" value="(Trans)glycosidases"/>
    <property type="match status" value="1"/>
</dbReference>
<organism evidence="3 4">
    <name type="scientific">Ancylostoma duodenale</name>
    <dbReference type="NCBI Taxonomy" id="51022"/>
    <lineage>
        <taxon>Eukaryota</taxon>
        <taxon>Metazoa</taxon>
        <taxon>Ecdysozoa</taxon>
        <taxon>Nematoda</taxon>
        <taxon>Chromadorea</taxon>
        <taxon>Rhabditida</taxon>
        <taxon>Rhabditina</taxon>
        <taxon>Rhabditomorpha</taxon>
        <taxon>Strongyloidea</taxon>
        <taxon>Ancylostomatidae</taxon>
        <taxon>Ancylostomatinae</taxon>
        <taxon>Ancylostoma</taxon>
    </lineage>
</organism>
<keyword evidence="4" id="KW-1185">Reference proteome</keyword>
<dbReference type="GO" id="GO:0005975">
    <property type="term" value="P:carbohydrate metabolic process"/>
    <property type="evidence" value="ECO:0007669"/>
    <property type="project" value="InterPro"/>
</dbReference>
<proteinExistence type="inferred from homology"/>
<reference evidence="3 4" key="1">
    <citation type="submission" date="2013-12" db="EMBL/GenBank/DDBJ databases">
        <title>Draft genome of the parsitic nematode Ancylostoma duodenale.</title>
        <authorList>
            <person name="Mitreva M."/>
        </authorList>
    </citation>
    <scope>NUCLEOTIDE SEQUENCE [LARGE SCALE GENOMIC DNA]</scope>
    <source>
        <strain evidence="3 4">Zhejiang</strain>
    </source>
</reference>